<dbReference type="GO" id="GO:0005509">
    <property type="term" value="F:calcium ion binding"/>
    <property type="evidence" value="ECO:0007669"/>
    <property type="project" value="InterPro"/>
</dbReference>
<name>A0A0L0DAZ5_THETB</name>
<dbReference type="SUPFAM" id="SSF55394">
    <property type="entry name" value="Bactericidal permeability-increasing protein, BPI"/>
    <property type="match status" value="1"/>
</dbReference>
<dbReference type="CDD" id="cd00519">
    <property type="entry name" value="Lipase_3"/>
    <property type="match status" value="1"/>
</dbReference>
<dbReference type="CDD" id="cd00051">
    <property type="entry name" value="EFh"/>
    <property type="match status" value="1"/>
</dbReference>
<dbReference type="GO" id="GO:0006629">
    <property type="term" value="P:lipid metabolic process"/>
    <property type="evidence" value="ECO:0007669"/>
    <property type="project" value="InterPro"/>
</dbReference>
<dbReference type="EMBL" id="GL349455">
    <property type="protein sequence ID" value="KNC49410.1"/>
    <property type="molecule type" value="Genomic_DNA"/>
</dbReference>
<dbReference type="InterPro" id="IPR002921">
    <property type="entry name" value="Fungal_lipase-type"/>
</dbReference>
<dbReference type="SUPFAM" id="SSF52058">
    <property type="entry name" value="L domain-like"/>
    <property type="match status" value="1"/>
</dbReference>
<dbReference type="OrthoDB" id="426718at2759"/>
<dbReference type="Pfam" id="PF23598">
    <property type="entry name" value="LRR_14"/>
    <property type="match status" value="1"/>
</dbReference>
<dbReference type="InterPro" id="IPR018247">
    <property type="entry name" value="EF_Hand_1_Ca_BS"/>
</dbReference>
<dbReference type="SMART" id="SM00369">
    <property type="entry name" value="LRR_TYP"/>
    <property type="match status" value="5"/>
</dbReference>
<reference evidence="6 7" key="1">
    <citation type="submission" date="2010-05" db="EMBL/GenBank/DDBJ databases">
        <title>The Genome Sequence of Thecamonas trahens ATCC 50062.</title>
        <authorList>
            <consortium name="The Broad Institute Genome Sequencing Platform"/>
            <person name="Russ C."/>
            <person name="Cuomo C."/>
            <person name="Shea T."/>
            <person name="Young S.K."/>
            <person name="Zeng Q."/>
            <person name="Koehrsen M."/>
            <person name="Haas B."/>
            <person name="Borodovsky M."/>
            <person name="Guigo R."/>
            <person name="Alvarado L."/>
            <person name="Berlin A."/>
            <person name="Bochicchio J."/>
            <person name="Borenstein D."/>
            <person name="Chapman S."/>
            <person name="Chen Z."/>
            <person name="Freedman E."/>
            <person name="Gellesch M."/>
            <person name="Goldberg J."/>
            <person name="Griggs A."/>
            <person name="Gujja S."/>
            <person name="Heilman E."/>
            <person name="Heiman D."/>
            <person name="Hepburn T."/>
            <person name="Howarth C."/>
            <person name="Jen D."/>
            <person name="Larson L."/>
            <person name="Mehta T."/>
            <person name="Park D."/>
            <person name="Pearson M."/>
            <person name="Roberts A."/>
            <person name="Saif S."/>
            <person name="Shenoy N."/>
            <person name="Sisk P."/>
            <person name="Stolte C."/>
            <person name="Sykes S."/>
            <person name="Thomson T."/>
            <person name="Walk T."/>
            <person name="White J."/>
            <person name="Yandava C."/>
            <person name="Burger G."/>
            <person name="Gray M.W."/>
            <person name="Holland P.W.H."/>
            <person name="King N."/>
            <person name="Lang F.B.F."/>
            <person name="Roger A.J."/>
            <person name="Ruiz-Trillo I."/>
            <person name="Lander E."/>
            <person name="Nusbaum C."/>
        </authorList>
    </citation>
    <scope>NUCLEOTIDE SEQUENCE [LARGE SCALE GENOMIC DNA]</scope>
    <source>
        <strain evidence="6 7">ATCC 50062</strain>
    </source>
</reference>
<proteinExistence type="predicted"/>
<protein>
    <recommendedName>
        <fullName evidence="5">EF-hand domain-containing protein</fullName>
    </recommendedName>
</protein>
<dbReference type="SUPFAM" id="SSF53474">
    <property type="entry name" value="alpha/beta-Hydrolases"/>
    <property type="match status" value="1"/>
</dbReference>
<evidence type="ECO:0000259" key="5">
    <source>
        <dbReference type="PROSITE" id="PS50222"/>
    </source>
</evidence>
<dbReference type="InterPro" id="IPR002048">
    <property type="entry name" value="EF_hand_dom"/>
</dbReference>
<evidence type="ECO:0000256" key="3">
    <source>
        <dbReference type="ARBA" id="ARBA00022837"/>
    </source>
</evidence>
<feature type="domain" description="EF-hand" evidence="5">
    <location>
        <begin position="25"/>
        <end position="60"/>
    </location>
</feature>
<keyword evidence="2" id="KW-0677">Repeat</keyword>
<evidence type="ECO:0000256" key="1">
    <source>
        <dbReference type="ARBA" id="ARBA00022614"/>
    </source>
</evidence>
<organism evidence="6 7">
    <name type="scientific">Thecamonas trahens ATCC 50062</name>
    <dbReference type="NCBI Taxonomy" id="461836"/>
    <lineage>
        <taxon>Eukaryota</taxon>
        <taxon>Apusozoa</taxon>
        <taxon>Apusomonadida</taxon>
        <taxon>Apusomonadidae</taxon>
        <taxon>Thecamonas</taxon>
    </lineage>
</organism>
<dbReference type="PROSITE" id="PS00018">
    <property type="entry name" value="EF_HAND_1"/>
    <property type="match status" value="1"/>
</dbReference>
<dbReference type="Pfam" id="PF01764">
    <property type="entry name" value="Lipase_3"/>
    <property type="match status" value="1"/>
</dbReference>
<dbReference type="STRING" id="461836.A0A0L0DAZ5"/>
<dbReference type="SUPFAM" id="SSF47473">
    <property type="entry name" value="EF-hand"/>
    <property type="match status" value="1"/>
</dbReference>
<dbReference type="eggNOG" id="KOG0618">
    <property type="taxonomic scope" value="Eukaryota"/>
</dbReference>
<dbReference type="Gene3D" id="3.80.10.10">
    <property type="entry name" value="Ribonuclease Inhibitor"/>
    <property type="match status" value="2"/>
</dbReference>
<dbReference type="GeneID" id="25564836"/>
<dbReference type="InterPro" id="IPR035892">
    <property type="entry name" value="C2_domain_sf"/>
</dbReference>
<evidence type="ECO:0000256" key="2">
    <source>
        <dbReference type="ARBA" id="ARBA00022737"/>
    </source>
</evidence>
<accession>A0A0L0DAZ5</accession>
<keyword evidence="7" id="KW-1185">Reference proteome</keyword>
<dbReference type="Gene3D" id="1.10.238.10">
    <property type="entry name" value="EF-hand"/>
    <property type="match status" value="1"/>
</dbReference>
<evidence type="ECO:0000256" key="4">
    <source>
        <dbReference type="SAM" id="MobiDB-lite"/>
    </source>
</evidence>
<dbReference type="InterPro" id="IPR032675">
    <property type="entry name" value="LRR_dom_sf"/>
</dbReference>
<dbReference type="InterPro" id="IPR011992">
    <property type="entry name" value="EF-hand-dom_pair"/>
</dbReference>
<dbReference type="GO" id="GO:0005737">
    <property type="term" value="C:cytoplasm"/>
    <property type="evidence" value="ECO:0007669"/>
    <property type="project" value="TreeGrafter"/>
</dbReference>
<feature type="region of interest" description="Disordered" evidence="4">
    <location>
        <begin position="728"/>
        <end position="768"/>
    </location>
</feature>
<dbReference type="SUPFAM" id="SSF49562">
    <property type="entry name" value="C2 domain (Calcium/lipid-binding domain, CaLB)"/>
    <property type="match status" value="1"/>
</dbReference>
<evidence type="ECO:0000313" key="6">
    <source>
        <dbReference type="EMBL" id="KNC49410.1"/>
    </source>
</evidence>
<sequence>MGGSASVIAPEQVAELKEATGFSQKEIKRLHKRFKKLDRNDDGRINVDEFKRIPELQTNPLLERIVELFDVDEDAYLALPLCAYSGMPRSPGARPVTLEPPGLLCGVCRTDLITGGPQSTLEELERPPCSCSRWSSAYAVLLDTPPKYAALPTGILESLPRLTTLALAGLHLAEIPASIASCPNLIHLDVSRNALTTLPPEIITLTKLLVLRADANDLSELPAGLGTLTSLLELSLSDNRFARVPPQIRALTSLRKLNLAQNTIELPLLPDDDDALAAQVELDVAAALAAAADEAAASSGLDPPTEALFPPSLEVLDLSLNNISVVRLSTPWADALPALLKLNLSHNVGIETVAPLFPPPPQLSILLLAGTSIPWFPGQLACALPNLRALDLAKTPLTILPRAALALISLKELSFQDVMLHTSGEVSLDFSMIFLFQATAACPHPLLVSALLEFCVFARDQLHFNVVRAGVGPALVAILHTAAENDAATPQTVIARTLELVLSLVDKETSKVQLLHDGLAGALLAVLLASKPSSQLVSLVGITAARIAETSAPLTRHTLLSAKYGGPQLLRALESREATATWAHELNASLTTPVIEAGVLLVQPVKAMQISGSNGSRPYAPYVWLKVFEAAVSSKSDYTGGHNPSWKPPSSGFRFGIAVTVPHAATLQVRMYDYRLASRDIPLGIGFVELGPLLSGEPAEVWIKLVSGTAPPDLEQVRAAAAASTAASSTAAVGAGGESGEADERATSPVNTTTASLGAATPVSDRLPPAPSMHSLVDGVAHSSPPLYSSAAAAQVTPSKLKLIVQFVPLSRAALDALPTKDKPKPSAGAWKLHPVPKRAEIAALVEAETAAASAGADAAGAVPASPAQPLFGRFPSLGDALGGDVRMYDKIYLALDAANAVYYGDSADRFIHQDMLHAVQFSTRASSQRYALVDTVLAGERMLVVAFMGTYSPADVVADLDLGAAPLLHGRVHRGIFRRACSIPLLNLAALLRQRLRLRHRRVVLTGHSLGGGVAVLTFLRLATEAGLTKAELERVSVVTFGQPLVGDSALADWMRETGLAARVTAVVNAGDLVASITLASPQVAAEYLLASTAAQLKAKDASEALVDSMVSSLSARLAPAFVEFAPVGTYYVVAPDAVEALVDPRAIEDALALPSHLTRHHLDQHGLPQYFDTLFALRGGVDPAVSTSRAMRWVTFDAARGSGSPLSPGPVGTATQRDGAGAPAATPTAAAVDHSAGGFESLIDAEFVDVDIDGATKRKSGGASASKNSTASAVARDAMDAPFAPTIFKVRTKFDVFARVIEVQLVGSRLSGLTKVKFRGAGLEYPLLACSETHARFRIATVPEVPSANWAALTLRAISHFGEARARLALGAYVNSMFYAADLAAREPRPQLHNRVGDGRELPGISLAVSAEGVRRAVHALVAALEDRDVFEGLVRSYVFSDMFQEQLAEASDIEMLPSIVNVAAVTLPRPRVELDAERNVVRVGFGGINIKLEVGFARLKLSQYLEYAEVGAEIELVNLHGSFSLAVGAGADGRQASAAAYTVDLDDLEVKLGAELFGSDGQQLTFKEKWGYSASLFRLFTGSMRGLFLWILGGASLKSFLKSELENVLVDSSTARMQYGDSHALLVDYSLTAPPELLPDMGESEGQAAKFATAHAGRIVLEGFEADAAYDAVAAPLPFDGMLARVHTHDVIVCISPYMLNTALVSAYLAGWLGVRVLEHEVPPELRQLLAADLGEGVPFWLRITATAPPTIVLSRGLVKLVASSRLEVHVDESGAAVREADIPFAAAVDVSSLSVSASGLEGLDALNLVDAQGKGFAKALAAVSAEWASGLREVYAAKVVPAFSRTLASSGVGSLKVVQSLPRTEGRVYVDETCVCVTFEVPDFVLDEAQITELKTYLKAQTAAIDSGAAVDTGLNWLESHVLSFMRRPPVGE</sequence>
<keyword evidence="1" id="KW-0433">Leucine-rich repeat</keyword>
<keyword evidence="3" id="KW-0106">Calcium</keyword>
<dbReference type="Proteomes" id="UP000054408">
    <property type="component" value="Unassembled WGS sequence"/>
</dbReference>
<feature type="compositionally biased region" description="Low complexity" evidence="4">
    <location>
        <begin position="1221"/>
        <end position="1230"/>
    </location>
</feature>
<dbReference type="eggNOG" id="KOG0034">
    <property type="taxonomic scope" value="Eukaryota"/>
</dbReference>
<dbReference type="GO" id="GO:0008289">
    <property type="term" value="F:lipid binding"/>
    <property type="evidence" value="ECO:0007669"/>
    <property type="project" value="InterPro"/>
</dbReference>
<dbReference type="Gene3D" id="3.40.50.1820">
    <property type="entry name" value="alpha/beta hydrolase"/>
    <property type="match status" value="1"/>
</dbReference>
<dbReference type="RefSeq" id="XP_013757834.1">
    <property type="nucleotide sequence ID" value="XM_013902380.1"/>
</dbReference>
<dbReference type="InterPro" id="IPR029058">
    <property type="entry name" value="AB_hydrolase_fold"/>
</dbReference>
<dbReference type="InterPro" id="IPR017943">
    <property type="entry name" value="Bactericidal_perm-incr_a/b_dom"/>
</dbReference>
<dbReference type="Gene3D" id="3.15.20.10">
    <property type="entry name" value="Bactericidal permeability-increasing protein, domain 2"/>
    <property type="match status" value="1"/>
</dbReference>
<evidence type="ECO:0000313" key="7">
    <source>
        <dbReference type="Proteomes" id="UP000054408"/>
    </source>
</evidence>
<dbReference type="InterPro" id="IPR003591">
    <property type="entry name" value="Leu-rich_rpt_typical-subtyp"/>
</dbReference>
<feature type="region of interest" description="Disordered" evidence="4">
    <location>
        <begin position="1206"/>
        <end position="1230"/>
    </location>
</feature>
<dbReference type="InterPro" id="IPR050216">
    <property type="entry name" value="LRR_domain-containing"/>
</dbReference>
<dbReference type="PANTHER" id="PTHR48051:SF1">
    <property type="entry name" value="RAS SUPPRESSOR PROTEIN 1"/>
    <property type="match status" value="1"/>
</dbReference>
<dbReference type="InterPro" id="IPR055414">
    <property type="entry name" value="LRR_R13L4/SHOC2-like"/>
</dbReference>
<dbReference type="PANTHER" id="PTHR48051">
    <property type="match status" value="1"/>
</dbReference>
<gene>
    <name evidence="6" type="ORF">AMSG_05413</name>
</gene>
<dbReference type="PROSITE" id="PS50222">
    <property type="entry name" value="EF_HAND_2"/>
    <property type="match status" value="1"/>
</dbReference>